<evidence type="ECO:0000313" key="1">
    <source>
        <dbReference type="EMBL" id="KKF96341.1"/>
    </source>
</evidence>
<sequence>MLPSVSSAARRGTVALVRSVKPIQARTFIVPTAVRRVDYVQDLYLKSLASYKAPAVSAADSEGQVQKFALPKTPVSPEEADLASSLKEYESLAVEVEGSDAAVAADGSAIVQDWLVEEEEETTAAH</sequence>
<evidence type="ECO:0000313" key="2">
    <source>
        <dbReference type="Proteomes" id="UP000034841"/>
    </source>
</evidence>
<dbReference type="Proteomes" id="UP000034841">
    <property type="component" value="Unassembled WGS sequence"/>
</dbReference>
<dbReference type="InterPro" id="IPR019711">
    <property type="entry name" value="ATP_synth_F0_suH"/>
</dbReference>
<gene>
    <name evidence="1" type="ORF">CFO_g1298</name>
</gene>
<comment type="caution">
    <text evidence="1">The sequence shown here is derived from an EMBL/GenBank/DDBJ whole genome shotgun (WGS) entry which is preliminary data.</text>
</comment>
<keyword evidence="2" id="KW-1185">Reference proteome</keyword>
<protein>
    <submittedName>
        <fullName evidence="1">ATP synthase complex subunit h</fullName>
    </submittedName>
</protein>
<dbReference type="AlphaFoldDB" id="A0A0F8B3S8"/>
<dbReference type="EMBL" id="LBBL01000047">
    <property type="protein sequence ID" value="KKF96341.1"/>
    <property type="molecule type" value="Genomic_DNA"/>
</dbReference>
<dbReference type="PANTHER" id="PTHR28207">
    <property type="entry name" value="ATP SYNTHASE SUBUNIT H, MITOCHONDRIAL"/>
    <property type="match status" value="1"/>
</dbReference>
<name>A0A0F8B3S8_CERFI</name>
<accession>A0A0F8B3S8</accession>
<proteinExistence type="predicted"/>
<organism evidence="1 2">
    <name type="scientific">Ceratocystis fimbriata f. sp. platani</name>
    <dbReference type="NCBI Taxonomy" id="88771"/>
    <lineage>
        <taxon>Eukaryota</taxon>
        <taxon>Fungi</taxon>
        <taxon>Dikarya</taxon>
        <taxon>Ascomycota</taxon>
        <taxon>Pezizomycotina</taxon>
        <taxon>Sordariomycetes</taxon>
        <taxon>Hypocreomycetidae</taxon>
        <taxon>Microascales</taxon>
        <taxon>Ceratocystidaceae</taxon>
        <taxon>Ceratocystis</taxon>
    </lineage>
</organism>
<reference evidence="1 2" key="1">
    <citation type="submission" date="2015-04" db="EMBL/GenBank/DDBJ databases">
        <title>Genome sequence of Ceratocystis platani, a major pathogen of plane trees.</title>
        <authorList>
            <person name="Belbahri L."/>
        </authorList>
    </citation>
    <scope>NUCLEOTIDE SEQUENCE [LARGE SCALE GENOMIC DNA]</scope>
    <source>
        <strain evidence="1 2">CFO</strain>
    </source>
</reference>
<dbReference type="OrthoDB" id="274752at2759"/>
<dbReference type="GO" id="GO:0046933">
    <property type="term" value="F:proton-transporting ATP synthase activity, rotational mechanism"/>
    <property type="evidence" value="ECO:0007669"/>
    <property type="project" value="TreeGrafter"/>
</dbReference>
<dbReference type="Pfam" id="PF10775">
    <property type="entry name" value="ATP_sub_h"/>
    <property type="match status" value="1"/>
</dbReference>
<dbReference type="PANTHER" id="PTHR28207:SF1">
    <property type="entry name" value="ATP SYNTHASE SUBUNIT H, MITOCHONDRIAL"/>
    <property type="match status" value="1"/>
</dbReference>